<sequence>MAEVIVSLDSVLTLQEKANGSLQAAGKTMFGRMRDMFLFPTNGDNSAPLDLKLSSKGNSGNADDDIVVADNSRNTSLKVVKFADLERATRDFSFCLYMDGLGKVFLGWLDEDTFVPSTEGVGVAVAVKRYNNLQYWQSRISHTKPQIIS</sequence>
<gene>
    <name evidence="1" type="ORF">LSAT_V11C700354870</name>
</gene>
<dbReference type="Proteomes" id="UP000235145">
    <property type="component" value="Unassembled WGS sequence"/>
</dbReference>
<organism evidence="1 2">
    <name type="scientific">Lactuca sativa</name>
    <name type="common">Garden lettuce</name>
    <dbReference type="NCBI Taxonomy" id="4236"/>
    <lineage>
        <taxon>Eukaryota</taxon>
        <taxon>Viridiplantae</taxon>
        <taxon>Streptophyta</taxon>
        <taxon>Embryophyta</taxon>
        <taxon>Tracheophyta</taxon>
        <taxon>Spermatophyta</taxon>
        <taxon>Magnoliopsida</taxon>
        <taxon>eudicotyledons</taxon>
        <taxon>Gunneridae</taxon>
        <taxon>Pentapetalae</taxon>
        <taxon>asterids</taxon>
        <taxon>campanulids</taxon>
        <taxon>Asterales</taxon>
        <taxon>Asteraceae</taxon>
        <taxon>Cichorioideae</taxon>
        <taxon>Cichorieae</taxon>
        <taxon>Lactucinae</taxon>
        <taxon>Lactuca</taxon>
    </lineage>
</organism>
<comment type="caution">
    <text evidence="1">The sequence shown here is derived from an EMBL/GenBank/DDBJ whole genome shotgun (WGS) entry which is preliminary data.</text>
</comment>
<protein>
    <submittedName>
        <fullName evidence="1">Uncharacterized protein</fullName>
    </submittedName>
</protein>
<dbReference type="AlphaFoldDB" id="A0A9R1V0F4"/>
<proteinExistence type="predicted"/>
<name>A0A9R1V0F4_LACSA</name>
<dbReference type="EMBL" id="NBSK02000007">
    <property type="protein sequence ID" value="KAJ0196933.1"/>
    <property type="molecule type" value="Genomic_DNA"/>
</dbReference>
<evidence type="ECO:0000313" key="2">
    <source>
        <dbReference type="Proteomes" id="UP000235145"/>
    </source>
</evidence>
<evidence type="ECO:0000313" key="1">
    <source>
        <dbReference type="EMBL" id="KAJ0196933.1"/>
    </source>
</evidence>
<reference evidence="1 2" key="1">
    <citation type="journal article" date="2017" name="Nat. Commun.">
        <title>Genome assembly with in vitro proximity ligation data and whole-genome triplication in lettuce.</title>
        <authorList>
            <person name="Reyes-Chin-Wo S."/>
            <person name="Wang Z."/>
            <person name="Yang X."/>
            <person name="Kozik A."/>
            <person name="Arikit S."/>
            <person name="Song C."/>
            <person name="Xia L."/>
            <person name="Froenicke L."/>
            <person name="Lavelle D.O."/>
            <person name="Truco M.J."/>
            <person name="Xia R."/>
            <person name="Zhu S."/>
            <person name="Xu C."/>
            <person name="Xu H."/>
            <person name="Xu X."/>
            <person name="Cox K."/>
            <person name="Korf I."/>
            <person name="Meyers B.C."/>
            <person name="Michelmore R.W."/>
        </authorList>
    </citation>
    <scope>NUCLEOTIDE SEQUENCE [LARGE SCALE GENOMIC DNA]</scope>
    <source>
        <strain evidence="2">cv. Salinas</strain>
        <tissue evidence="1">Seedlings</tissue>
    </source>
</reference>
<keyword evidence="2" id="KW-1185">Reference proteome</keyword>
<accession>A0A9R1V0F4</accession>